<comment type="caution">
    <text evidence="4">The sequence shown here is derived from an EMBL/GenBank/DDBJ whole genome shotgun (WGS) entry which is preliminary data.</text>
</comment>
<dbReference type="CDD" id="cd04301">
    <property type="entry name" value="NAT_SF"/>
    <property type="match status" value="1"/>
</dbReference>
<gene>
    <name evidence="4" type="ORF">HB853_05220</name>
</gene>
<protein>
    <submittedName>
        <fullName evidence="4">GNAT family N-acetyltransferase</fullName>
    </submittedName>
</protein>
<proteinExistence type="predicted"/>
<keyword evidence="1 4" id="KW-0808">Transferase</keyword>
<dbReference type="PANTHER" id="PTHR43420">
    <property type="entry name" value="ACETYLTRANSFERASE"/>
    <property type="match status" value="1"/>
</dbReference>
<evidence type="ECO:0000256" key="1">
    <source>
        <dbReference type="ARBA" id="ARBA00022679"/>
    </source>
</evidence>
<sequence length="170" mass="20149">MIRLCTLTDLKPLLEISYKTFDETFRAQNKPENMEKYLNTTFTTERLQSELENPHSYFYFIYYQESIAGYLKLNTRNAQTEEITGNTIEIERIYLLKSFQKNGLGKELFQHALKVAKEVKAEKIWLGVWEKNINAMQFYEKMGFVQDGKHAFYMGDDQQTDIIMIKNLKN</sequence>
<dbReference type="Gene3D" id="3.40.630.30">
    <property type="match status" value="1"/>
</dbReference>
<evidence type="ECO:0000313" key="4">
    <source>
        <dbReference type="EMBL" id="MBC1322340.1"/>
    </source>
</evidence>
<reference evidence="4 5" key="1">
    <citation type="submission" date="2020-03" db="EMBL/GenBank/DDBJ databases">
        <title>Soil Listeria distribution.</title>
        <authorList>
            <person name="Liao J."/>
            <person name="Wiedmann M."/>
        </authorList>
    </citation>
    <scope>NUCLEOTIDE SEQUENCE [LARGE SCALE GENOMIC DNA]</scope>
    <source>
        <strain evidence="4 5">FSL L7-1829</strain>
    </source>
</reference>
<dbReference type="AlphaFoldDB" id="A0A7X0T5X8"/>
<evidence type="ECO:0000259" key="3">
    <source>
        <dbReference type="PROSITE" id="PS51186"/>
    </source>
</evidence>
<evidence type="ECO:0000313" key="5">
    <source>
        <dbReference type="Proteomes" id="UP000522007"/>
    </source>
</evidence>
<organism evidence="4 5">
    <name type="scientific">Listeria welshimeri</name>
    <dbReference type="NCBI Taxonomy" id="1643"/>
    <lineage>
        <taxon>Bacteria</taxon>
        <taxon>Bacillati</taxon>
        <taxon>Bacillota</taxon>
        <taxon>Bacilli</taxon>
        <taxon>Bacillales</taxon>
        <taxon>Listeriaceae</taxon>
        <taxon>Listeria</taxon>
    </lineage>
</organism>
<name>A0A7X0T5X8_LISWE</name>
<dbReference type="Pfam" id="PF00583">
    <property type="entry name" value="Acetyltransf_1"/>
    <property type="match status" value="1"/>
</dbReference>
<feature type="domain" description="N-acetyltransferase" evidence="3">
    <location>
        <begin position="1"/>
        <end position="169"/>
    </location>
</feature>
<dbReference type="InterPro" id="IPR050680">
    <property type="entry name" value="YpeA/RimI_acetyltransf"/>
</dbReference>
<dbReference type="GO" id="GO:0016747">
    <property type="term" value="F:acyltransferase activity, transferring groups other than amino-acyl groups"/>
    <property type="evidence" value="ECO:0007669"/>
    <property type="project" value="InterPro"/>
</dbReference>
<dbReference type="PANTHER" id="PTHR43420:SF47">
    <property type="entry name" value="N-ACETYLTRANSFERASE DOMAIN-CONTAINING PROTEIN"/>
    <property type="match status" value="1"/>
</dbReference>
<keyword evidence="2" id="KW-0012">Acyltransferase</keyword>
<dbReference type="PROSITE" id="PS51186">
    <property type="entry name" value="GNAT"/>
    <property type="match status" value="1"/>
</dbReference>
<dbReference type="InterPro" id="IPR000182">
    <property type="entry name" value="GNAT_dom"/>
</dbReference>
<accession>A0A7X0T5X8</accession>
<dbReference type="SUPFAM" id="SSF55729">
    <property type="entry name" value="Acyl-CoA N-acyltransferases (Nat)"/>
    <property type="match status" value="1"/>
</dbReference>
<dbReference type="InterPro" id="IPR016181">
    <property type="entry name" value="Acyl_CoA_acyltransferase"/>
</dbReference>
<evidence type="ECO:0000256" key="2">
    <source>
        <dbReference type="ARBA" id="ARBA00023315"/>
    </source>
</evidence>
<dbReference type="Proteomes" id="UP000522007">
    <property type="component" value="Unassembled WGS sequence"/>
</dbReference>
<dbReference type="EMBL" id="JAAROP010000003">
    <property type="protein sequence ID" value="MBC1322340.1"/>
    <property type="molecule type" value="Genomic_DNA"/>
</dbReference>